<dbReference type="GO" id="GO:0030976">
    <property type="term" value="F:thiamine pyrophosphate binding"/>
    <property type="evidence" value="ECO:0007669"/>
    <property type="project" value="UniProtKB-UniRule"/>
</dbReference>
<dbReference type="InterPro" id="IPR012001">
    <property type="entry name" value="Thiamin_PyroP_enz_TPP-bd_dom"/>
</dbReference>
<evidence type="ECO:0000259" key="10">
    <source>
        <dbReference type="Pfam" id="PF16582"/>
    </source>
</evidence>
<dbReference type="PIRSF" id="PIRSF004983">
    <property type="entry name" value="MenD"/>
    <property type="match status" value="1"/>
</dbReference>
<dbReference type="UniPathway" id="UPA01057">
    <property type="reaction ID" value="UER00164"/>
</dbReference>
<evidence type="ECO:0000256" key="5">
    <source>
        <dbReference type="ARBA" id="ARBA00023052"/>
    </source>
</evidence>
<dbReference type="PANTHER" id="PTHR42916">
    <property type="entry name" value="2-SUCCINYL-5-ENOLPYRUVYL-6-HYDROXY-3-CYCLOHEXENE-1-CARBOXYLATE SYNTHASE"/>
    <property type="match status" value="1"/>
</dbReference>
<dbReference type="Gene3D" id="3.40.50.1220">
    <property type="entry name" value="TPP-binding domain"/>
    <property type="match status" value="1"/>
</dbReference>
<comment type="catalytic activity">
    <reaction evidence="7">
        <text>isochorismate + 2-oxoglutarate + H(+) = 5-enolpyruvoyl-6-hydroxy-2-succinyl-cyclohex-3-ene-1-carboxylate + CO2</text>
        <dbReference type="Rhea" id="RHEA:25593"/>
        <dbReference type="ChEBI" id="CHEBI:15378"/>
        <dbReference type="ChEBI" id="CHEBI:16526"/>
        <dbReference type="ChEBI" id="CHEBI:16810"/>
        <dbReference type="ChEBI" id="CHEBI:29780"/>
        <dbReference type="ChEBI" id="CHEBI:58818"/>
        <dbReference type="EC" id="2.2.1.9"/>
    </reaction>
</comment>
<comment type="pathway">
    <text evidence="7">Quinol/quinone metabolism; 1,4-dihydroxy-2-naphthoate biosynthesis; 1,4-dihydroxy-2-naphthoate from chorismate: step 2/7.</text>
</comment>
<dbReference type="Gene3D" id="3.40.50.970">
    <property type="match status" value="2"/>
</dbReference>
<evidence type="ECO:0000256" key="4">
    <source>
        <dbReference type="ARBA" id="ARBA00022842"/>
    </source>
</evidence>
<keyword evidence="3 7" id="KW-0479">Metal-binding</keyword>
<comment type="subunit">
    <text evidence="7">Homodimer.</text>
</comment>
<keyword evidence="6 7" id="KW-0464">Manganese</keyword>
<organism evidence="11 12">
    <name type="scientific">Sutcliffiella horikoshii</name>
    <dbReference type="NCBI Taxonomy" id="79883"/>
    <lineage>
        <taxon>Bacteria</taxon>
        <taxon>Bacillati</taxon>
        <taxon>Bacillota</taxon>
        <taxon>Bacilli</taxon>
        <taxon>Bacillales</taxon>
        <taxon>Bacillaceae</taxon>
        <taxon>Sutcliffiella</taxon>
    </lineage>
</organism>
<proteinExistence type="inferred from homology"/>
<dbReference type="AlphaFoldDB" id="A0A5D4TBJ3"/>
<feature type="domain" description="Thiamine pyrophosphate enzyme N-terminal TPP-binding" evidence="9">
    <location>
        <begin position="13"/>
        <end position="125"/>
    </location>
</feature>
<protein>
    <recommendedName>
        <fullName evidence="7">2-succinyl-5-enolpyruvyl-6-hydroxy-3-cyclohexene-1-carboxylate synthase</fullName>
        <shortName evidence="7">SEPHCHC synthase</shortName>
        <ecNumber evidence="7">2.2.1.9</ecNumber>
    </recommendedName>
    <alternativeName>
        <fullName evidence="7">Menaquinone biosynthesis protein MenD</fullName>
    </alternativeName>
</protein>
<comment type="cofactor">
    <cofactor evidence="7">
        <name>Mg(2+)</name>
        <dbReference type="ChEBI" id="CHEBI:18420"/>
    </cofactor>
    <cofactor evidence="7">
        <name>Mn(2+)</name>
        <dbReference type="ChEBI" id="CHEBI:29035"/>
    </cofactor>
</comment>
<sequence length="590" mass="65571">MNSTNDMTYYLAAFVDELVKSGLEDAVISPGSRSTPIALLLAEHPMVNITVLIDERSAAFYALGLAKTKNKPVAILCTSGTAATNYYPAIVEAHQSRIPLIVLTADRPHELRDVGAPQAIDQLKMYGDYVKWFVEMSLPEDTSSMIRYARTMAARAAGTSLSAPKGPVHLNFPLREPLIPDLEADELWSKYKESNESIVEVNVGDYSISDDQARFFAMLMSERKKGVIVCGEMAQSKVEAFSSAITELSQTLQYPIFADPLSGLRTGMHEKDCVIEGYDAFLRSDEVKKNLEPEIIIRFGAMPVSKFLMQYISKSSNAIQIVVDGEGGWRDPTLQASYMVHAEETFFCHKVLESLTARDAFKWVDRIKSLNDVTKKILSEEQMESGMFEGRIISELQAMLPDSSAIFVGNSMPIRDVDTFLYKEDKKLTVLANRGANGIDGVVSTALAASNAYENLVLVIGDLSFYHDLNGLLAAKLLKLNVTIVLVNNNGGGIFSFLPQSKVEKHFEALFGTPTGMNFEHAVKLYEGDYMRAEDWPSFQKAVSYSINNKGLKVIEVPTNRAKNEEIHRKLWKNVSQEMISIMEKKNDGD</sequence>
<comment type="cofactor">
    <cofactor evidence="7">
        <name>thiamine diphosphate</name>
        <dbReference type="ChEBI" id="CHEBI:58937"/>
    </cofactor>
    <text evidence="7">Binds 1 thiamine pyrophosphate per subunit.</text>
</comment>
<name>A0A5D4TBJ3_9BACI</name>
<evidence type="ECO:0000256" key="7">
    <source>
        <dbReference type="HAMAP-Rule" id="MF_01659"/>
    </source>
</evidence>
<evidence type="ECO:0000259" key="9">
    <source>
        <dbReference type="Pfam" id="PF02776"/>
    </source>
</evidence>
<dbReference type="RefSeq" id="WP_148979615.1">
    <property type="nucleotide sequence ID" value="NZ_JBNILM010000009.1"/>
</dbReference>
<feature type="domain" description="Thiamine pyrophosphate enzyme TPP-binding" evidence="8">
    <location>
        <begin position="438"/>
        <end position="557"/>
    </location>
</feature>
<feature type="domain" description="Menaquinone biosynthesis protein MenD middle" evidence="10">
    <location>
        <begin position="222"/>
        <end position="408"/>
    </location>
</feature>
<dbReference type="HAMAP" id="MF_01659">
    <property type="entry name" value="MenD"/>
    <property type="match status" value="1"/>
</dbReference>
<evidence type="ECO:0000259" key="8">
    <source>
        <dbReference type="Pfam" id="PF02775"/>
    </source>
</evidence>
<comment type="similarity">
    <text evidence="7">Belongs to the TPP enzyme family. MenD subfamily.</text>
</comment>
<evidence type="ECO:0000313" key="12">
    <source>
        <dbReference type="Proteomes" id="UP000324517"/>
    </source>
</evidence>
<comment type="pathway">
    <text evidence="7">Quinol/quinone metabolism; menaquinone biosynthesis.</text>
</comment>
<dbReference type="GO" id="GO:0030145">
    <property type="term" value="F:manganese ion binding"/>
    <property type="evidence" value="ECO:0007669"/>
    <property type="project" value="UniProtKB-UniRule"/>
</dbReference>
<dbReference type="Pfam" id="PF16582">
    <property type="entry name" value="TPP_enzyme_M_2"/>
    <property type="match status" value="1"/>
</dbReference>
<comment type="function">
    <text evidence="7">Catalyzes the thiamine diphosphate-dependent decarboxylation of 2-oxoglutarate and the subsequent addition of the resulting succinic semialdehyde-thiamine pyrophosphate anion to isochorismate to yield 2-succinyl-5-enolpyruvyl-6-hydroxy-3-cyclohexene-1-carboxylate (SEPHCHC).</text>
</comment>
<dbReference type="EC" id="2.2.1.9" evidence="7"/>
<dbReference type="GO" id="GO:0070204">
    <property type="term" value="F:2-succinyl-5-enolpyruvyl-6-hydroxy-3-cyclohexene-1-carboxylic-acid synthase activity"/>
    <property type="evidence" value="ECO:0007669"/>
    <property type="project" value="UniProtKB-UniRule"/>
</dbReference>
<dbReference type="CDD" id="cd02009">
    <property type="entry name" value="TPP_SHCHC_synthase"/>
    <property type="match status" value="1"/>
</dbReference>
<dbReference type="SUPFAM" id="SSF52467">
    <property type="entry name" value="DHS-like NAD/FAD-binding domain"/>
    <property type="match status" value="1"/>
</dbReference>
<dbReference type="NCBIfam" id="TIGR00173">
    <property type="entry name" value="menD"/>
    <property type="match status" value="1"/>
</dbReference>
<keyword evidence="5 7" id="KW-0786">Thiamine pyrophosphate</keyword>
<dbReference type="SUPFAM" id="SSF52518">
    <property type="entry name" value="Thiamin diphosphate-binding fold (THDP-binding)"/>
    <property type="match status" value="2"/>
</dbReference>
<dbReference type="CDD" id="cd07037">
    <property type="entry name" value="TPP_PYR_MenD"/>
    <property type="match status" value="1"/>
</dbReference>
<dbReference type="InterPro" id="IPR029061">
    <property type="entry name" value="THDP-binding"/>
</dbReference>
<evidence type="ECO:0000256" key="3">
    <source>
        <dbReference type="ARBA" id="ARBA00022723"/>
    </source>
</evidence>
<dbReference type="PANTHER" id="PTHR42916:SF1">
    <property type="entry name" value="PROTEIN PHYLLO, CHLOROPLASTIC"/>
    <property type="match status" value="1"/>
</dbReference>
<dbReference type="UniPathway" id="UPA00079"/>
<accession>A0A5D4TBJ3</accession>
<evidence type="ECO:0000313" key="11">
    <source>
        <dbReference type="EMBL" id="TYS71424.1"/>
    </source>
</evidence>
<reference evidence="11 12" key="1">
    <citation type="submission" date="2019-08" db="EMBL/GenBank/DDBJ databases">
        <title>Bacillus genomes from the desert of Cuatro Cienegas, Coahuila.</title>
        <authorList>
            <person name="Olmedo-Alvarez G."/>
        </authorList>
    </citation>
    <scope>NUCLEOTIDE SEQUENCE [LARGE SCALE GENOMIC DNA]</scope>
    <source>
        <strain evidence="11 12">CH98b_3T</strain>
    </source>
</reference>
<dbReference type="Proteomes" id="UP000324517">
    <property type="component" value="Unassembled WGS sequence"/>
</dbReference>
<dbReference type="OrthoDB" id="9791859at2"/>
<dbReference type="GO" id="GO:0000287">
    <property type="term" value="F:magnesium ion binding"/>
    <property type="evidence" value="ECO:0007669"/>
    <property type="project" value="UniProtKB-UniRule"/>
</dbReference>
<dbReference type="Pfam" id="PF02775">
    <property type="entry name" value="TPP_enzyme_C"/>
    <property type="match status" value="1"/>
</dbReference>
<keyword evidence="2 7" id="KW-0808">Transferase</keyword>
<evidence type="ECO:0000256" key="6">
    <source>
        <dbReference type="ARBA" id="ARBA00023211"/>
    </source>
</evidence>
<dbReference type="InterPro" id="IPR032264">
    <property type="entry name" value="MenD_middle"/>
</dbReference>
<keyword evidence="1 7" id="KW-0474">Menaquinone biosynthesis</keyword>
<dbReference type="InterPro" id="IPR011766">
    <property type="entry name" value="TPP_enzyme_TPP-bd"/>
</dbReference>
<comment type="caution">
    <text evidence="11">The sequence shown here is derived from an EMBL/GenBank/DDBJ whole genome shotgun (WGS) entry which is preliminary data.</text>
</comment>
<dbReference type="EMBL" id="VTET01000006">
    <property type="protein sequence ID" value="TYS71424.1"/>
    <property type="molecule type" value="Genomic_DNA"/>
</dbReference>
<dbReference type="InterPro" id="IPR029035">
    <property type="entry name" value="DHS-like_NAD/FAD-binding_dom"/>
</dbReference>
<evidence type="ECO:0000256" key="2">
    <source>
        <dbReference type="ARBA" id="ARBA00022679"/>
    </source>
</evidence>
<dbReference type="GO" id="GO:0009234">
    <property type="term" value="P:menaquinone biosynthetic process"/>
    <property type="evidence" value="ECO:0007669"/>
    <property type="project" value="UniProtKB-UniRule"/>
</dbReference>
<keyword evidence="4 7" id="KW-0460">Magnesium</keyword>
<dbReference type="InterPro" id="IPR004433">
    <property type="entry name" value="MenaQ_synth_MenD"/>
</dbReference>
<dbReference type="Pfam" id="PF02776">
    <property type="entry name" value="TPP_enzyme_N"/>
    <property type="match status" value="1"/>
</dbReference>
<gene>
    <name evidence="7 11" type="primary">menD</name>
    <name evidence="11" type="ORF">FZC75_12785</name>
</gene>
<evidence type="ECO:0000256" key="1">
    <source>
        <dbReference type="ARBA" id="ARBA00022428"/>
    </source>
</evidence>